<dbReference type="OrthoDB" id="4237286at2"/>
<dbReference type="Proteomes" id="UP000549009">
    <property type="component" value="Unassembled WGS sequence"/>
</dbReference>
<dbReference type="Proteomes" id="UP000326505">
    <property type="component" value="Chromosome"/>
</dbReference>
<reference evidence="4 5" key="1">
    <citation type="submission" date="2017-09" db="EMBL/GenBank/DDBJ databases">
        <authorList>
            <person name="Lee N."/>
            <person name="Cho B.-K."/>
        </authorList>
    </citation>
    <scope>NUCLEOTIDE SEQUENCE [LARGE SCALE GENOMIC DNA]</scope>
    <source>
        <strain evidence="4 5">ATCC 27465</strain>
    </source>
</reference>
<dbReference type="RefSeq" id="WP_150513002.1">
    <property type="nucleotide sequence ID" value="NZ_BMSQ01000001.1"/>
</dbReference>
<proteinExistence type="predicted"/>
<evidence type="ECO:0000313" key="6">
    <source>
        <dbReference type="Proteomes" id="UP000549009"/>
    </source>
</evidence>
<keyword evidence="2" id="KW-1133">Transmembrane helix</keyword>
<dbReference type="AlphaFoldDB" id="A0A5P2XAR1"/>
<evidence type="ECO:0000313" key="5">
    <source>
        <dbReference type="Proteomes" id="UP000326505"/>
    </source>
</evidence>
<evidence type="ECO:0000313" key="4">
    <source>
        <dbReference type="EMBL" id="QEV62087.1"/>
    </source>
</evidence>
<feature type="compositionally biased region" description="Low complexity" evidence="1">
    <location>
        <begin position="8"/>
        <end position="26"/>
    </location>
</feature>
<keyword evidence="2" id="KW-0812">Transmembrane</keyword>
<name>A0A5P2XAR1_STRST</name>
<gene>
    <name evidence="4" type="ORF">CP982_28055</name>
    <name evidence="3" type="ORF">FHS40_003662</name>
</gene>
<feature type="transmembrane region" description="Helical" evidence="2">
    <location>
        <begin position="112"/>
        <end position="131"/>
    </location>
</feature>
<evidence type="ECO:0000256" key="2">
    <source>
        <dbReference type="SAM" id="Phobius"/>
    </source>
</evidence>
<evidence type="ECO:0000313" key="3">
    <source>
        <dbReference type="EMBL" id="MBB5104578.1"/>
    </source>
</evidence>
<reference evidence="3 6" key="2">
    <citation type="submission" date="2020-08" db="EMBL/GenBank/DDBJ databases">
        <title>Genomic Encyclopedia of Type Strains, Phase III (KMG-III): the genomes of soil and plant-associated and newly described type strains.</title>
        <authorList>
            <person name="Whitman W."/>
        </authorList>
    </citation>
    <scope>NUCLEOTIDE SEQUENCE [LARGE SCALE GENOMIC DNA]</scope>
    <source>
        <strain evidence="3 6">CECT 3146</strain>
    </source>
</reference>
<evidence type="ECO:0000256" key="1">
    <source>
        <dbReference type="SAM" id="MobiDB-lite"/>
    </source>
</evidence>
<dbReference type="SUPFAM" id="SSF158560">
    <property type="entry name" value="BH3980-like"/>
    <property type="match status" value="1"/>
</dbReference>
<feature type="transmembrane region" description="Helical" evidence="2">
    <location>
        <begin position="171"/>
        <end position="189"/>
    </location>
</feature>
<feature type="region of interest" description="Disordered" evidence="1">
    <location>
        <begin position="1"/>
        <end position="42"/>
    </location>
</feature>
<keyword evidence="6" id="KW-1185">Reference proteome</keyword>
<accession>A0A5P2XAR1</accession>
<protein>
    <submittedName>
        <fullName evidence="4">Uncharacterized protein</fullName>
    </submittedName>
</protein>
<feature type="transmembrane region" description="Helical" evidence="2">
    <location>
        <begin position="143"/>
        <end position="159"/>
    </location>
</feature>
<sequence length="227" mass="24339">MTYETTSATAIGEARTGAGAAASAARTPDHDPPGKAAPDTGLTRERALAVCRSNWEYRGIDDASLREMLDELSGHLEEAAAAGRTPQDVVGADVKAFAAAWARAHTPLPLRVLRMAALIPFVVGSLLLLTHLLDRTLTLEIEAPRIAFYGALAIGAVTWGMRRGNLGFRRWMLLGVAALPVAEFTGWLIGDDPLFRLPLWGTLLFLVPGLPYAVKDFRARRGGPSKG</sequence>
<dbReference type="Gene3D" id="1.10.1900.10">
    <property type="entry name" value="c-terminal domain of poly(a) binding protein"/>
    <property type="match status" value="1"/>
</dbReference>
<keyword evidence="2" id="KW-0472">Membrane</keyword>
<dbReference type="KEGG" id="sspb:CP982_28055"/>
<organism evidence="4 5">
    <name type="scientific">Streptomyces spectabilis</name>
    <dbReference type="NCBI Taxonomy" id="68270"/>
    <lineage>
        <taxon>Bacteria</taxon>
        <taxon>Bacillati</taxon>
        <taxon>Actinomycetota</taxon>
        <taxon>Actinomycetes</taxon>
        <taxon>Kitasatosporales</taxon>
        <taxon>Streptomycetaceae</taxon>
        <taxon>Streptomyces</taxon>
    </lineage>
</organism>
<dbReference type="EMBL" id="JACHJD010000005">
    <property type="protein sequence ID" value="MBB5104578.1"/>
    <property type="molecule type" value="Genomic_DNA"/>
</dbReference>
<feature type="transmembrane region" description="Helical" evidence="2">
    <location>
        <begin position="195"/>
        <end position="214"/>
    </location>
</feature>
<dbReference type="EMBL" id="CP023690">
    <property type="protein sequence ID" value="QEV62087.1"/>
    <property type="molecule type" value="Genomic_DNA"/>
</dbReference>